<dbReference type="RefSeq" id="WP_258732810.1">
    <property type="nucleotide sequence ID" value="NZ_JANTHZ010000004.1"/>
</dbReference>
<dbReference type="PANTHER" id="PTHR43433:SF5">
    <property type="entry name" value="AB HYDROLASE-1 DOMAIN-CONTAINING PROTEIN"/>
    <property type="match status" value="1"/>
</dbReference>
<dbReference type="Proteomes" id="UP001151088">
    <property type="component" value="Unassembled WGS sequence"/>
</dbReference>
<dbReference type="InterPro" id="IPR029058">
    <property type="entry name" value="AB_hydrolase_fold"/>
</dbReference>
<dbReference type="PANTHER" id="PTHR43433">
    <property type="entry name" value="HYDROLASE, ALPHA/BETA FOLD FAMILY PROTEIN"/>
    <property type="match status" value="1"/>
</dbReference>
<comment type="caution">
    <text evidence="2">The sequence shown here is derived from an EMBL/GenBank/DDBJ whole genome shotgun (WGS) entry which is preliminary data.</text>
</comment>
<dbReference type="InterPro" id="IPR050471">
    <property type="entry name" value="AB_hydrolase"/>
</dbReference>
<evidence type="ECO:0000259" key="1">
    <source>
        <dbReference type="Pfam" id="PF00561"/>
    </source>
</evidence>
<dbReference type="AlphaFoldDB" id="A0A9X2PKK2"/>
<dbReference type="GO" id="GO:0042952">
    <property type="term" value="P:beta-ketoadipate pathway"/>
    <property type="evidence" value="ECO:0007669"/>
    <property type="project" value="InterPro"/>
</dbReference>
<protein>
    <submittedName>
        <fullName evidence="2">3-oxoadipate enol-lactonase</fullName>
        <ecNumber evidence="2">3.1.1.24</ecNumber>
    </submittedName>
</protein>
<sequence length="261" mass="28042">MSFCPTGWGRLHYRVDGPDGAPVLLLSNSLAADVSFWDAQVPSWARNRRVVRYDQRGHGRSDAPAGPYSMAGLGADALALMDHLGLAQADWCGISMGGMTGMWLAVNAPGRLGRLVLANTAVRMPPPELWDQRAAMAREQGMEAIATATMARWFTPAFTDREPDTIARLHQVVAATSVEGYAGCCAALRDFDFRDEVGKIRHPALVIVGERDGSTPPEAGMFIAGRIAGAQLARLDAGHVSNVEQPGEFTRQVEAFLSVPA</sequence>
<dbReference type="SUPFAM" id="SSF53474">
    <property type="entry name" value="alpha/beta-Hydrolases"/>
    <property type="match status" value="1"/>
</dbReference>
<dbReference type="EC" id="3.1.1.24" evidence="2"/>
<dbReference type="Pfam" id="PF00561">
    <property type="entry name" value="Abhydrolase_1"/>
    <property type="match status" value="1"/>
</dbReference>
<dbReference type="EMBL" id="JANTHZ010000004">
    <property type="protein sequence ID" value="MCS0495643.1"/>
    <property type="molecule type" value="Genomic_DNA"/>
</dbReference>
<reference evidence="2" key="1">
    <citation type="submission" date="2022-08" db="EMBL/GenBank/DDBJ databases">
        <authorList>
            <person name="Li F."/>
        </authorList>
    </citation>
    <scope>NUCLEOTIDE SEQUENCE</scope>
    <source>
        <strain evidence="2">MQZ15Z-1</strain>
    </source>
</reference>
<organism evidence="2 3">
    <name type="scientific">Ancylobacter mangrovi</name>
    <dbReference type="NCBI Taxonomy" id="2972472"/>
    <lineage>
        <taxon>Bacteria</taxon>
        <taxon>Pseudomonadati</taxon>
        <taxon>Pseudomonadota</taxon>
        <taxon>Alphaproteobacteria</taxon>
        <taxon>Hyphomicrobiales</taxon>
        <taxon>Xanthobacteraceae</taxon>
        <taxon>Ancylobacter</taxon>
    </lineage>
</organism>
<dbReference type="GO" id="GO:0047570">
    <property type="term" value="F:3-oxoadipate enol-lactonase activity"/>
    <property type="evidence" value="ECO:0007669"/>
    <property type="project" value="UniProtKB-EC"/>
</dbReference>
<evidence type="ECO:0000313" key="3">
    <source>
        <dbReference type="Proteomes" id="UP001151088"/>
    </source>
</evidence>
<dbReference type="PRINTS" id="PR00111">
    <property type="entry name" value="ABHYDROLASE"/>
</dbReference>
<accession>A0A9X2PKK2</accession>
<feature type="domain" description="AB hydrolase-1" evidence="1">
    <location>
        <begin position="22"/>
        <end position="245"/>
    </location>
</feature>
<proteinExistence type="predicted"/>
<keyword evidence="3" id="KW-1185">Reference proteome</keyword>
<name>A0A9X2PKK2_9HYPH</name>
<dbReference type="NCBIfam" id="TIGR02427">
    <property type="entry name" value="protocat_pcaD"/>
    <property type="match status" value="1"/>
</dbReference>
<gene>
    <name evidence="2" type="primary">pcaD</name>
    <name evidence="2" type="ORF">NVS89_11085</name>
</gene>
<evidence type="ECO:0000313" key="2">
    <source>
        <dbReference type="EMBL" id="MCS0495643.1"/>
    </source>
</evidence>
<dbReference type="InterPro" id="IPR000073">
    <property type="entry name" value="AB_hydrolase_1"/>
</dbReference>
<dbReference type="InterPro" id="IPR026968">
    <property type="entry name" value="PcaD/CatD"/>
</dbReference>
<dbReference type="Gene3D" id="3.40.50.1820">
    <property type="entry name" value="alpha/beta hydrolase"/>
    <property type="match status" value="1"/>
</dbReference>
<keyword evidence="2" id="KW-0378">Hydrolase</keyword>